<protein>
    <submittedName>
        <fullName evidence="2">Cell wall assembly regulator SMI1</fullName>
    </submittedName>
</protein>
<sequence length="381" mass="44251">MNLQSIPYNNQLKKVKFKDIAFHIVSFEEIPKPYFKDNSHHKSATARHYKSYDTMGFRDLLLDQLSSSLKNKVLKLFIITPKSEGLPYDAFAYLSNKEIVGIQFENKGNFKLWMDLIFEKQYQKLEEYKNNGQFEKQAELNPNPQFMLTLGKGQFSQNWVNSGMLIDIKPYENTGAFLHKEAPKQYNEVKIAKEKQNYLKKYIKTNSDHLDEDHLQKLFVEYIDKKNLKPNAPKNNENIYKDFESLANYKFPQELKTLLTTHNGIENSGFLTAEHIVTEWKNWKEIYDDVNWMLIDLTGNSQPDGRKTVGMYTNPYWVPFYSTGEGNFIAIDYAPGSKGKSGQIIAFGADETKIRFIAENMIDFLQQLTAGNDVLNNGFEK</sequence>
<dbReference type="AlphaFoldDB" id="A0A9X1C8W4"/>
<evidence type="ECO:0000313" key="2">
    <source>
        <dbReference type="EMBL" id="MBP1840016.1"/>
    </source>
</evidence>
<proteinExistence type="predicted"/>
<dbReference type="EMBL" id="JAUSUU010000005">
    <property type="protein sequence ID" value="MDQ0335615.1"/>
    <property type="molecule type" value="Genomic_DNA"/>
</dbReference>
<dbReference type="EMBL" id="JAGGJQ010000004">
    <property type="protein sequence ID" value="MBP1840016.1"/>
    <property type="molecule type" value="Genomic_DNA"/>
</dbReference>
<dbReference type="SUPFAM" id="SSF160631">
    <property type="entry name" value="SMI1/KNR4-like"/>
    <property type="match status" value="1"/>
</dbReference>
<evidence type="ECO:0000313" key="3">
    <source>
        <dbReference type="EMBL" id="MDQ0335615.1"/>
    </source>
</evidence>
<dbReference type="PANTHER" id="PTHR47432">
    <property type="entry name" value="CELL WALL ASSEMBLY REGULATOR SMI1"/>
    <property type="match status" value="1"/>
</dbReference>
<name>A0A9X1C8W4_9FLAO</name>
<feature type="domain" description="Knr4/Smi1-like" evidence="1">
    <location>
        <begin position="234"/>
        <end position="367"/>
    </location>
</feature>
<evidence type="ECO:0000313" key="5">
    <source>
        <dbReference type="Proteomes" id="UP001231587"/>
    </source>
</evidence>
<dbReference type="Gene3D" id="3.40.1580.10">
    <property type="entry name" value="SMI1/KNR4-like"/>
    <property type="match status" value="1"/>
</dbReference>
<evidence type="ECO:0000259" key="1">
    <source>
        <dbReference type="SMART" id="SM00860"/>
    </source>
</evidence>
<reference evidence="2" key="1">
    <citation type="submission" date="2021-03" db="EMBL/GenBank/DDBJ databases">
        <title>Genomic Encyclopedia of Type Strains, Phase IV (KMG-IV): sequencing the most valuable type-strain genomes for metagenomic binning, comparative biology and taxonomic classification.</title>
        <authorList>
            <person name="Goeker M."/>
        </authorList>
    </citation>
    <scope>NUCLEOTIDE SEQUENCE</scope>
    <source>
        <strain evidence="2">DSM 15523</strain>
        <strain evidence="3 5">DSM 16476</strain>
    </source>
</reference>
<accession>A0A9X1C8W4</accession>
<dbReference type="PANTHER" id="PTHR47432:SF1">
    <property type="entry name" value="CELL WALL ASSEMBLY REGULATOR SMI1"/>
    <property type="match status" value="1"/>
</dbReference>
<dbReference type="Pfam" id="PF09346">
    <property type="entry name" value="SMI1_KNR4"/>
    <property type="match status" value="1"/>
</dbReference>
<evidence type="ECO:0000313" key="4">
    <source>
        <dbReference type="Proteomes" id="UP001138672"/>
    </source>
</evidence>
<keyword evidence="5" id="KW-1185">Reference proteome</keyword>
<dbReference type="SMART" id="SM00860">
    <property type="entry name" value="SMI1_KNR4"/>
    <property type="match status" value="1"/>
</dbReference>
<comment type="caution">
    <text evidence="2">The sequence shown here is derived from an EMBL/GenBank/DDBJ whole genome shotgun (WGS) entry which is preliminary data.</text>
</comment>
<organism evidence="2 4">
    <name type="scientific">Formosa algae</name>
    <dbReference type="NCBI Taxonomy" id="225843"/>
    <lineage>
        <taxon>Bacteria</taxon>
        <taxon>Pseudomonadati</taxon>
        <taxon>Bacteroidota</taxon>
        <taxon>Flavobacteriia</taxon>
        <taxon>Flavobacteriales</taxon>
        <taxon>Flavobacteriaceae</taxon>
        <taxon>Formosa</taxon>
    </lineage>
</organism>
<dbReference type="Proteomes" id="UP001138672">
    <property type="component" value="Unassembled WGS sequence"/>
</dbReference>
<dbReference type="InterPro" id="IPR037883">
    <property type="entry name" value="Knr4/Smi1-like_sf"/>
</dbReference>
<dbReference type="InterPro" id="IPR051873">
    <property type="entry name" value="KNR4/SMI1_regulator"/>
</dbReference>
<dbReference type="RefSeq" id="WP_057778617.1">
    <property type="nucleotide sequence ID" value="NZ_JAGGJQ010000004.1"/>
</dbReference>
<dbReference type="InterPro" id="IPR018958">
    <property type="entry name" value="Knr4/Smi1-like_dom"/>
</dbReference>
<dbReference type="Proteomes" id="UP001231587">
    <property type="component" value="Unassembled WGS sequence"/>
</dbReference>
<gene>
    <name evidence="2" type="ORF">J2Z56_001940</name>
    <name evidence="3" type="ORF">J2Z57_002063</name>
</gene>